<reference evidence="1 2" key="1">
    <citation type="submission" date="2016-04" db="EMBL/GenBank/DDBJ databases">
        <title>A degradative enzymes factory behind the ericoid mycorrhizal symbiosis.</title>
        <authorList>
            <consortium name="DOE Joint Genome Institute"/>
            <person name="Martino E."/>
            <person name="Morin E."/>
            <person name="Grelet G."/>
            <person name="Kuo A."/>
            <person name="Kohler A."/>
            <person name="Daghino S."/>
            <person name="Barry K."/>
            <person name="Choi C."/>
            <person name="Cichocki N."/>
            <person name="Clum A."/>
            <person name="Copeland A."/>
            <person name="Hainaut M."/>
            <person name="Haridas S."/>
            <person name="Labutti K."/>
            <person name="Lindquist E."/>
            <person name="Lipzen A."/>
            <person name="Khouja H.-R."/>
            <person name="Murat C."/>
            <person name="Ohm R."/>
            <person name="Olson A."/>
            <person name="Spatafora J."/>
            <person name="Veneault-Fourrey C."/>
            <person name="Henrissat B."/>
            <person name="Grigoriev I."/>
            <person name="Martin F."/>
            <person name="Perotto S."/>
        </authorList>
    </citation>
    <scope>NUCLEOTIDE SEQUENCE [LARGE SCALE GENOMIC DNA]</scope>
    <source>
        <strain evidence="1 2">F</strain>
    </source>
</reference>
<dbReference type="Proteomes" id="UP000235786">
    <property type="component" value="Unassembled WGS sequence"/>
</dbReference>
<accession>A0A2J6R6M4</accession>
<organism evidence="1 2">
    <name type="scientific">Hyaloscypha variabilis (strain UAMH 11265 / GT02V1 / F)</name>
    <name type="common">Meliniomyces variabilis</name>
    <dbReference type="NCBI Taxonomy" id="1149755"/>
    <lineage>
        <taxon>Eukaryota</taxon>
        <taxon>Fungi</taxon>
        <taxon>Dikarya</taxon>
        <taxon>Ascomycota</taxon>
        <taxon>Pezizomycotina</taxon>
        <taxon>Leotiomycetes</taxon>
        <taxon>Helotiales</taxon>
        <taxon>Hyaloscyphaceae</taxon>
        <taxon>Hyaloscypha</taxon>
        <taxon>Hyaloscypha variabilis</taxon>
    </lineage>
</organism>
<dbReference type="OrthoDB" id="10321446at2759"/>
<sequence>MPAQPNNALANGINQNLAAGNQEVAAVQNVQSIEQNHGSAAQVESGIQGIQGALSTAVGDRTQNQVINNKASRSNPAVAADLNKVATAQGKAQSDISQLNGGAGDAAILNTLKTTFEGGAATNANALSHATSGQYIYKLSSW</sequence>
<gene>
    <name evidence="1" type="ORF">L207DRAFT_638706</name>
</gene>
<protein>
    <submittedName>
        <fullName evidence="1">Uncharacterized protein</fullName>
    </submittedName>
</protein>
<evidence type="ECO:0000313" key="2">
    <source>
        <dbReference type="Proteomes" id="UP000235786"/>
    </source>
</evidence>
<evidence type="ECO:0000313" key="1">
    <source>
        <dbReference type="EMBL" id="PMD34154.1"/>
    </source>
</evidence>
<dbReference type="EMBL" id="KZ613954">
    <property type="protein sequence ID" value="PMD34154.1"/>
    <property type="molecule type" value="Genomic_DNA"/>
</dbReference>
<keyword evidence="2" id="KW-1185">Reference proteome</keyword>
<dbReference type="AlphaFoldDB" id="A0A2J6R6M4"/>
<name>A0A2J6R6M4_HYAVF</name>
<proteinExistence type="predicted"/>